<evidence type="ECO:0000313" key="7">
    <source>
        <dbReference type="Proteomes" id="UP000319040"/>
    </source>
</evidence>
<reference evidence="6 7" key="1">
    <citation type="submission" date="2017-05" db="EMBL/GenBank/DDBJ databases">
        <authorList>
            <person name="Varghese N."/>
            <person name="Submissions S."/>
        </authorList>
    </citation>
    <scope>NUCLEOTIDE SEQUENCE [LARGE SCALE GENOMIC DNA]</scope>
    <source>
        <strain evidence="6 7">DSM 27040</strain>
    </source>
</reference>
<evidence type="ECO:0000313" key="6">
    <source>
        <dbReference type="EMBL" id="SMO59462.1"/>
    </source>
</evidence>
<accession>A0A521CJ89</accession>
<dbReference type="SUPFAM" id="SSF53383">
    <property type="entry name" value="PLP-dependent transferases"/>
    <property type="match status" value="1"/>
</dbReference>
<evidence type="ECO:0000259" key="5">
    <source>
        <dbReference type="Pfam" id="PF00155"/>
    </source>
</evidence>
<keyword evidence="3 6" id="KW-0808">Transferase</keyword>
<dbReference type="PANTHER" id="PTHR43807">
    <property type="entry name" value="FI04487P"/>
    <property type="match status" value="1"/>
</dbReference>
<protein>
    <submittedName>
        <fullName evidence="6">Methionine aminotransferase</fullName>
    </submittedName>
</protein>
<dbReference type="Pfam" id="PF00155">
    <property type="entry name" value="Aminotran_1_2"/>
    <property type="match status" value="1"/>
</dbReference>
<evidence type="ECO:0000256" key="1">
    <source>
        <dbReference type="ARBA" id="ARBA00001933"/>
    </source>
</evidence>
<dbReference type="InterPro" id="IPR051326">
    <property type="entry name" value="Kynurenine-oxoglutarate_AT"/>
</dbReference>
<sequence length="385" mass="43706">MLSELLFAMTTHNTDMLTTPKAIAEYARDNGLINLAENYSALQVDARLEQKLHHYILLNANVAAPQFGLPELRSAISKKTARLYDHTYDPDTEVTIATGVKQGISATVMSLLKEGDEVLIFEPAHKSYDAAIKMAGARPVYVTLKAPDFGIEWEQVHMQVTNKTRMVIINSPHFPTGTSLSELDMIRLQKLLNGTNIMVLSDESFEHVVFDGEMHQSVALYPFLRERSVIVSSFNETLHIPNWHVGYCMAPAHLMKGIREVFTTLGEGVNCPYQMAIADFINENNHFNHLASFYQGKRDLFLNILNDSRFKAIPSKGTYFQLICMEPQGDKSDIELAHTLMYELNLATVPIRFYYHEKSKKRYLRVNLSLSDETLIDAATRLKNW</sequence>
<keyword evidence="4" id="KW-0663">Pyridoxal phosphate</keyword>
<dbReference type="CDD" id="cd00609">
    <property type="entry name" value="AAT_like"/>
    <property type="match status" value="1"/>
</dbReference>
<evidence type="ECO:0000256" key="2">
    <source>
        <dbReference type="ARBA" id="ARBA00022576"/>
    </source>
</evidence>
<dbReference type="InterPro" id="IPR015422">
    <property type="entry name" value="PyrdxlP-dep_Trfase_small"/>
</dbReference>
<dbReference type="Proteomes" id="UP000319040">
    <property type="component" value="Unassembled WGS sequence"/>
</dbReference>
<proteinExistence type="predicted"/>
<gene>
    <name evidence="6" type="ORF">SAMN06265379_103197</name>
</gene>
<comment type="cofactor">
    <cofactor evidence="1">
        <name>pyridoxal 5'-phosphate</name>
        <dbReference type="ChEBI" id="CHEBI:597326"/>
    </cofactor>
</comment>
<keyword evidence="2 6" id="KW-0032">Aminotransferase</keyword>
<dbReference type="GO" id="GO:0016212">
    <property type="term" value="F:kynurenine-oxoglutarate transaminase activity"/>
    <property type="evidence" value="ECO:0007669"/>
    <property type="project" value="TreeGrafter"/>
</dbReference>
<name>A0A521CJ89_SACCC</name>
<dbReference type="InterPro" id="IPR004839">
    <property type="entry name" value="Aminotransferase_I/II_large"/>
</dbReference>
<dbReference type="EMBL" id="FXTB01000003">
    <property type="protein sequence ID" value="SMO59462.1"/>
    <property type="molecule type" value="Genomic_DNA"/>
</dbReference>
<dbReference type="Gene3D" id="3.90.1150.10">
    <property type="entry name" value="Aspartate Aminotransferase, domain 1"/>
    <property type="match status" value="1"/>
</dbReference>
<dbReference type="PANTHER" id="PTHR43807:SF20">
    <property type="entry name" value="FI04487P"/>
    <property type="match status" value="1"/>
</dbReference>
<evidence type="ECO:0000256" key="3">
    <source>
        <dbReference type="ARBA" id="ARBA00022679"/>
    </source>
</evidence>
<keyword evidence="7" id="KW-1185">Reference proteome</keyword>
<dbReference type="AlphaFoldDB" id="A0A521CJ89"/>
<dbReference type="GO" id="GO:0030170">
    <property type="term" value="F:pyridoxal phosphate binding"/>
    <property type="evidence" value="ECO:0007669"/>
    <property type="project" value="InterPro"/>
</dbReference>
<dbReference type="Gene3D" id="3.40.640.10">
    <property type="entry name" value="Type I PLP-dependent aspartate aminotransferase-like (Major domain)"/>
    <property type="match status" value="1"/>
</dbReference>
<evidence type="ECO:0000256" key="4">
    <source>
        <dbReference type="ARBA" id="ARBA00022898"/>
    </source>
</evidence>
<dbReference type="InterPro" id="IPR015421">
    <property type="entry name" value="PyrdxlP-dep_Trfase_major"/>
</dbReference>
<dbReference type="InterPro" id="IPR015424">
    <property type="entry name" value="PyrdxlP-dep_Trfase"/>
</dbReference>
<organism evidence="6 7">
    <name type="scientific">Saccharicrinis carchari</name>
    <dbReference type="NCBI Taxonomy" id="1168039"/>
    <lineage>
        <taxon>Bacteria</taxon>
        <taxon>Pseudomonadati</taxon>
        <taxon>Bacteroidota</taxon>
        <taxon>Bacteroidia</taxon>
        <taxon>Marinilabiliales</taxon>
        <taxon>Marinilabiliaceae</taxon>
        <taxon>Saccharicrinis</taxon>
    </lineage>
</organism>
<dbReference type="GO" id="GO:0005737">
    <property type="term" value="C:cytoplasm"/>
    <property type="evidence" value="ECO:0007669"/>
    <property type="project" value="TreeGrafter"/>
</dbReference>
<feature type="domain" description="Aminotransferase class I/classII large" evidence="5">
    <location>
        <begin position="34"/>
        <end position="382"/>
    </location>
</feature>